<dbReference type="EMBL" id="JANPWB010000011">
    <property type="protein sequence ID" value="KAJ1132117.1"/>
    <property type="molecule type" value="Genomic_DNA"/>
</dbReference>
<feature type="region of interest" description="Disordered" evidence="1">
    <location>
        <begin position="1"/>
        <end position="41"/>
    </location>
</feature>
<organism evidence="2 3">
    <name type="scientific">Pleurodeles waltl</name>
    <name type="common">Iberian ribbed newt</name>
    <dbReference type="NCBI Taxonomy" id="8319"/>
    <lineage>
        <taxon>Eukaryota</taxon>
        <taxon>Metazoa</taxon>
        <taxon>Chordata</taxon>
        <taxon>Craniata</taxon>
        <taxon>Vertebrata</taxon>
        <taxon>Euteleostomi</taxon>
        <taxon>Amphibia</taxon>
        <taxon>Batrachia</taxon>
        <taxon>Caudata</taxon>
        <taxon>Salamandroidea</taxon>
        <taxon>Salamandridae</taxon>
        <taxon>Pleurodelinae</taxon>
        <taxon>Pleurodeles</taxon>
    </lineage>
</organism>
<protein>
    <submittedName>
        <fullName evidence="2">Uncharacterized protein</fullName>
    </submittedName>
</protein>
<evidence type="ECO:0000256" key="1">
    <source>
        <dbReference type="SAM" id="MobiDB-lite"/>
    </source>
</evidence>
<sequence length="101" mass="11877">MEVTAGRRTVKEPELGFSGGAVKREKMERRGEKDQEDGRTQELKVLRVPIRDERRVRSQRTVGLIRKKMLSQSLGGRIHEAWHNQVRVSGWDRGREDRRRN</sequence>
<proteinExistence type="predicted"/>
<name>A0AAV7PUZ3_PLEWA</name>
<keyword evidence="3" id="KW-1185">Reference proteome</keyword>
<reference evidence="2" key="1">
    <citation type="journal article" date="2022" name="bioRxiv">
        <title>Sequencing and chromosome-scale assembly of the giantPleurodeles waltlgenome.</title>
        <authorList>
            <person name="Brown T."/>
            <person name="Elewa A."/>
            <person name="Iarovenko S."/>
            <person name="Subramanian E."/>
            <person name="Araus A.J."/>
            <person name="Petzold A."/>
            <person name="Susuki M."/>
            <person name="Suzuki K.-i.T."/>
            <person name="Hayashi T."/>
            <person name="Toyoda A."/>
            <person name="Oliveira C."/>
            <person name="Osipova E."/>
            <person name="Leigh N.D."/>
            <person name="Simon A."/>
            <person name="Yun M.H."/>
        </authorList>
    </citation>
    <scope>NUCLEOTIDE SEQUENCE</scope>
    <source>
        <strain evidence="2">20211129_DDA</strain>
        <tissue evidence="2">Liver</tissue>
    </source>
</reference>
<dbReference type="AlphaFoldDB" id="A0AAV7PUZ3"/>
<gene>
    <name evidence="2" type="ORF">NDU88_010446</name>
</gene>
<feature type="compositionally biased region" description="Basic and acidic residues" evidence="1">
    <location>
        <begin position="22"/>
        <end position="41"/>
    </location>
</feature>
<dbReference type="Proteomes" id="UP001066276">
    <property type="component" value="Chromosome 7"/>
</dbReference>
<evidence type="ECO:0000313" key="3">
    <source>
        <dbReference type="Proteomes" id="UP001066276"/>
    </source>
</evidence>
<comment type="caution">
    <text evidence="2">The sequence shown here is derived from an EMBL/GenBank/DDBJ whole genome shotgun (WGS) entry which is preliminary data.</text>
</comment>
<accession>A0AAV7PUZ3</accession>
<evidence type="ECO:0000313" key="2">
    <source>
        <dbReference type="EMBL" id="KAJ1132117.1"/>
    </source>
</evidence>